<dbReference type="InterPro" id="IPR024747">
    <property type="entry name" value="Pyridox_Oxase-rel"/>
</dbReference>
<comment type="caution">
    <text evidence="1">The sequence shown here is derived from an EMBL/GenBank/DDBJ whole genome shotgun (WGS) entry which is preliminary data.</text>
</comment>
<gene>
    <name evidence="1" type="ORF">ACFFJ2_15065</name>
</gene>
<accession>A0ABV6DAP8</accession>
<name>A0ABV6DAP8_9HYPH</name>
<reference evidence="1 2" key="1">
    <citation type="submission" date="2024-09" db="EMBL/GenBank/DDBJ databases">
        <authorList>
            <person name="Sun Q."/>
            <person name="Mori K."/>
        </authorList>
    </citation>
    <scope>NUCLEOTIDE SEQUENCE [LARGE SCALE GENOMIC DNA]</scope>
    <source>
        <strain evidence="1 2">CCM 8543</strain>
    </source>
</reference>
<sequence length="153" mass="17667">MEDAQISIFTLSQEECKDVLAKNRIGRLACARDNRPYVVPIHYAYSDGCLYAFSLPGRKIDWMRANPRACVLVEEAGKGRQWRTVLAEGRYEELPDRIGHKRQRDHAWSLLSKHADWWEPGGRKPVNPPLTAYQPELFFRIVIETMSGRRATP</sequence>
<evidence type="ECO:0000313" key="2">
    <source>
        <dbReference type="Proteomes" id="UP001589755"/>
    </source>
</evidence>
<dbReference type="Pfam" id="PF12900">
    <property type="entry name" value="Pyridox_ox_2"/>
    <property type="match status" value="1"/>
</dbReference>
<proteinExistence type="predicted"/>
<dbReference type="RefSeq" id="WP_261522419.1">
    <property type="nucleotide sequence ID" value="NZ_JAODNW010000026.1"/>
</dbReference>
<evidence type="ECO:0000313" key="1">
    <source>
        <dbReference type="EMBL" id="MFC0209725.1"/>
    </source>
</evidence>
<dbReference type="EMBL" id="JBHLXD010000027">
    <property type="protein sequence ID" value="MFC0209725.1"/>
    <property type="molecule type" value="Genomic_DNA"/>
</dbReference>
<dbReference type="SUPFAM" id="SSF50475">
    <property type="entry name" value="FMN-binding split barrel"/>
    <property type="match status" value="1"/>
</dbReference>
<dbReference type="Proteomes" id="UP001589755">
    <property type="component" value="Unassembled WGS sequence"/>
</dbReference>
<dbReference type="Gene3D" id="2.30.110.10">
    <property type="entry name" value="Electron Transport, Fmn-binding Protein, Chain A"/>
    <property type="match status" value="1"/>
</dbReference>
<keyword evidence="2" id="KW-1185">Reference proteome</keyword>
<dbReference type="InterPro" id="IPR012349">
    <property type="entry name" value="Split_barrel_FMN-bd"/>
</dbReference>
<organism evidence="1 2">
    <name type="scientific">Chelativorans intermedius</name>
    <dbReference type="NCBI Taxonomy" id="515947"/>
    <lineage>
        <taxon>Bacteria</taxon>
        <taxon>Pseudomonadati</taxon>
        <taxon>Pseudomonadota</taxon>
        <taxon>Alphaproteobacteria</taxon>
        <taxon>Hyphomicrobiales</taxon>
        <taxon>Phyllobacteriaceae</taxon>
        <taxon>Chelativorans</taxon>
    </lineage>
</organism>
<protein>
    <submittedName>
        <fullName evidence="1">Pyridoxamine 5'-phosphate oxidase family protein</fullName>
    </submittedName>
</protein>